<dbReference type="EMBL" id="CAEZWU010000012">
    <property type="protein sequence ID" value="CAB4659189.1"/>
    <property type="molecule type" value="Genomic_DNA"/>
</dbReference>
<gene>
    <name evidence="1" type="ORF">UFOPK2292_00149</name>
</gene>
<accession>A0A6J6LF54</accession>
<dbReference type="AlphaFoldDB" id="A0A6J6LF54"/>
<name>A0A6J6LF54_9ZZZZ</name>
<dbReference type="SUPFAM" id="SSF53448">
    <property type="entry name" value="Nucleotide-diphospho-sugar transferases"/>
    <property type="match status" value="1"/>
</dbReference>
<protein>
    <submittedName>
        <fullName evidence="1">Unannotated protein</fullName>
    </submittedName>
</protein>
<reference evidence="1" key="1">
    <citation type="submission" date="2020-05" db="EMBL/GenBank/DDBJ databases">
        <authorList>
            <person name="Chiriac C."/>
            <person name="Salcher M."/>
            <person name="Ghai R."/>
            <person name="Kavagutti S V."/>
        </authorList>
    </citation>
    <scope>NUCLEOTIDE SEQUENCE</scope>
</reference>
<dbReference type="InterPro" id="IPR050793">
    <property type="entry name" value="CMP-NeuNAc_synthase"/>
</dbReference>
<dbReference type="GO" id="GO:0008781">
    <property type="term" value="F:N-acylneuraminate cytidylyltransferase activity"/>
    <property type="evidence" value="ECO:0007669"/>
    <property type="project" value="TreeGrafter"/>
</dbReference>
<proteinExistence type="predicted"/>
<dbReference type="InterPro" id="IPR029044">
    <property type="entry name" value="Nucleotide-diphossugar_trans"/>
</dbReference>
<organism evidence="1">
    <name type="scientific">freshwater metagenome</name>
    <dbReference type="NCBI Taxonomy" id="449393"/>
    <lineage>
        <taxon>unclassified sequences</taxon>
        <taxon>metagenomes</taxon>
        <taxon>ecological metagenomes</taxon>
    </lineage>
</organism>
<dbReference type="PANTHER" id="PTHR21485:SF3">
    <property type="entry name" value="N-ACYLNEURAMINATE CYTIDYLYLTRANSFERASE"/>
    <property type="match status" value="1"/>
</dbReference>
<dbReference type="PANTHER" id="PTHR21485">
    <property type="entry name" value="HAD SUPERFAMILY MEMBERS CMAS AND KDSC"/>
    <property type="match status" value="1"/>
</dbReference>
<sequence length="229" mass="26063">MKVVAIILARGGSKGLPNKNILQFCGKPLLGWTIEHCFSGGIDDVFLSSDSDEILAVGEEFGAHPIKRPDSISNDSSSSESGWLHGLDFVEDLLGPVDWVFAPQVTSPLRDKSDVRHGIEMVKTDKYDSLFSCNVIEDFFIWEDSDGTMNSVNYDWRNRQRRQDIEQRYVENGSFYLFKPEILRKFSNRLGGRIGKVEMESWKMFEIDNASDFRKCEALMKEFLGGEND</sequence>
<dbReference type="CDD" id="cd02513">
    <property type="entry name" value="CMP-NeuAc_Synthase"/>
    <property type="match status" value="1"/>
</dbReference>
<dbReference type="Gene3D" id="3.90.550.10">
    <property type="entry name" value="Spore Coat Polysaccharide Biosynthesis Protein SpsA, Chain A"/>
    <property type="match status" value="1"/>
</dbReference>
<evidence type="ECO:0000313" key="1">
    <source>
        <dbReference type="EMBL" id="CAB4659189.1"/>
    </source>
</evidence>
<dbReference type="Pfam" id="PF02348">
    <property type="entry name" value="CTP_transf_3"/>
    <property type="match status" value="1"/>
</dbReference>
<dbReference type="InterPro" id="IPR003329">
    <property type="entry name" value="Cytidylyl_trans"/>
</dbReference>